<dbReference type="AlphaFoldDB" id="A0AA40VV35"/>
<sequence length="250" mass="28378">MTYQIYSQQQLQLKSIARLKQIYSEIGCTVEVQDKRCKDAWISAIVEHQASKVQKVADVVEEQAIAQAELEQHIAIQAQAVAPEPLKTVEISFYDHEFYTNGKLVAAITHDNDLTQPWVVMVNGKEVHRANTWSRCHRYITWHHQDGTLNEELPTALNQTETTLLAPEPELPTTGNEVMAQIFNECEKFGFDIFDDGIYRENIKLGEVGCTDGNWWVMRAGESQEKIPCDSALDAVWWLSMVDVVPLVSS</sequence>
<evidence type="ECO:0000313" key="2">
    <source>
        <dbReference type="Proteomes" id="UP001165986"/>
    </source>
</evidence>
<protein>
    <submittedName>
        <fullName evidence="1">Uncharacterized protein</fullName>
    </submittedName>
</protein>
<dbReference type="EMBL" id="VJXY01000083">
    <property type="protein sequence ID" value="MBD6620775.1"/>
    <property type="molecule type" value="Genomic_DNA"/>
</dbReference>
<reference evidence="1" key="1">
    <citation type="submission" date="2019-07" db="EMBL/GenBank/DDBJ databases">
        <title>Toxilogical consequences of a new and cryptic species of cyanobacteria (Komarekiella delphini-convector) recovered from the epidermis of a bottlenose dolphin and 1500 ft. in the air.</title>
        <authorList>
            <person name="Brown A.O."/>
            <person name="Dvorak P."/>
            <person name="Villanueva C.D."/>
            <person name="Foss A.J."/>
            <person name="Garvey A.D."/>
            <person name="Gibson Q.A."/>
            <person name="Johansen J.R."/>
            <person name="Casamatta D.A."/>
        </authorList>
    </citation>
    <scope>NUCLEOTIDE SEQUENCE</scope>
    <source>
        <strain evidence="1">SJRDD-AB1</strain>
    </source>
</reference>
<organism evidence="1 2">
    <name type="scientific">Komarekiella delphini-convector SJRDD-AB1</name>
    <dbReference type="NCBI Taxonomy" id="2593771"/>
    <lineage>
        <taxon>Bacteria</taxon>
        <taxon>Bacillati</taxon>
        <taxon>Cyanobacteriota</taxon>
        <taxon>Cyanophyceae</taxon>
        <taxon>Nostocales</taxon>
        <taxon>Nostocaceae</taxon>
        <taxon>Komarekiella</taxon>
        <taxon>Komarekiella delphini-convector</taxon>
    </lineage>
</organism>
<name>A0AA40VV35_9NOST</name>
<accession>A0AA40VV35</accession>
<evidence type="ECO:0000313" key="1">
    <source>
        <dbReference type="EMBL" id="MBD6620775.1"/>
    </source>
</evidence>
<proteinExistence type="predicted"/>
<dbReference type="Proteomes" id="UP001165986">
    <property type="component" value="Unassembled WGS sequence"/>
</dbReference>
<gene>
    <name evidence="1" type="ORF">FNW02_34715</name>
</gene>
<keyword evidence="2" id="KW-1185">Reference proteome</keyword>
<dbReference type="RefSeq" id="WP_191762080.1">
    <property type="nucleotide sequence ID" value="NZ_VJXY01000083.1"/>
</dbReference>
<comment type="caution">
    <text evidence="1">The sequence shown here is derived from an EMBL/GenBank/DDBJ whole genome shotgun (WGS) entry which is preliminary data.</text>
</comment>